<dbReference type="AlphaFoldDB" id="A0A0J1GYH8"/>
<dbReference type="STRING" id="1195763.ABT56_14305"/>
<evidence type="ECO:0000256" key="13">
    <source>
        <dbReference type="RuleBase" id="RU003960"/>
    </source>
</evidence>
<comment type="caution">
    <text evidence="15">The sequence shown here is derived from an EMBL/GenBank/DDBJ whole genome shotgun (WGS) entry which is preliminary data.</text>
</comment>
<dbReference type="InterPro" id="IPR003043">
    <property type="entry name" value="Uropor_MeTrfase_CS"/>
</dbReference>
<dbReference type="InterPro" id="IPR000878">
    <property type="entry name" value="4pyrrol_Mease"/>
</dbReference>
<dbReference type="NCBIfam" id="NF004790">
    <property type="entry name" value="PRK06136.1"/>
    <property type="match status" value="1"/>
</dbReference>
<evidence type="ECO:0000313" key="16">
    <source>
        <dbReference type="Proteomes" id="UP000036097"/>
    </source>
</evidence>
<evidence type="ECO:0000256" key="7">
    <source>
        <dbReference type="ARBA" id="ARBA00023002"/>
    </source>
</evidence>
<evidence type="ECO:0000256" key="8">
    <source>
        <dbReference type="ARBA" id="ARBA00023239"/>
    </source>
</evidence>
<dbReference type="Gene3D" id="3.40.1010.10">
    <property type="entry name" value="Cobalt-precorrin-4 Transmethylase, Domain 1"/>
    <property type="match status" value="1"/>
</dbReference>
<dbReference type="FunFam" id="3.30.950.10:FF:000001">
    <property type="entry name" value="Siroheme synthase"/>
    <property type="match status" value="1"/>
</dbReference>
<dbReference type="Pfam" id="PF00590">
    <property type="entry name" value="TP_methylase"/>
    <property type="match status" value="1"/>
</dbReference>
<gene>
    <name evidence="15" type="ORF">ABT56_14305</name>
</gene>
<comment type="pathway">
    <text evidence="12">Cofactor biosynthesis; adenosylcobalamin biosynthesis; precorrin-2 from uroporphyrinogen III: step 1/1.</text>
</comment>
<dbReference type="GO" id="GO:0016491">
    <property type="term" value="F:oxidoreductase activity"/>
    <property type="evidence" value="ECO:0007669"/>
    <property type="project" value="UniProtKB-KW"/>
</dbReference>
<evidence type="ECO:0000256" key="6">
    <source>
        <dbReference type="ARBA" id="ARBA00022691"/>
    </source>
</evidence>
<organism evidence="15 16">
    <name type="scientific">Photobacterium aquae</name>
    <dbReference type="NCBI Taxonomy" id="1195763"/>
    <lineage>
        <taxon>Bacteria</taxon>
        <taxon>Pseudomonadati</taxon>
        <taxon>Pseudomonadota</taxon>
        <taxon>Gammaproteobacteria</taxon>
        <taxon>Vibrionales</taxon>
        <taxon>Vibrionaceae</taxon>
        <taxon>Photobacterium</taxon>
    </lineage>
</organism>
<keyword evidence="7" id="KW-0560">Oxidoreductase</keyword>
<comment type="similarity">
    <text evidence="1 13">Belongs to the precorrin methyltransferase family.</text>
</comment>
<evidence type="ECO:0000256" key="4">
    <source>
        <dbReference type="ARBA" id="ARBA00022603"/>
    </source>
</evidence>
<dbReference type="CDD" id="cd11642">
    <property type="entry name" value="SUMT"/>
    <property type="match status" value="1"/>
</dbReference>
<evidence type="ECO:0000256" key="10">
    <source>
        <dbReference type="ARBA" id="ARBA00023268"/>
    </source>
</evidence>
<dbReference type="FunFam" id="3.40.1010.10:FF:000001">
    <property type="entry name" value="Siroheme synthase"/>
    <property type="match status" value="1"/>
</dbReference>
<keyword evidence="6" id="KW-0949">S-adenosyl-L-methionine</keyword>
<protein>
    <recommendedName>
        <fullName evidence="2">uroporphyrinogen-III C-methyltransferase</fullName>
        <ecNumber evidence="2">2.1.1.107</ecNumber>
    </recommendedName>
</protein>
<dbReference type="PATRIC" id="fig|1195763.3.peg.3029"/>
<dbReference type="GO" id="GO:0004851">
    <property type="term" value="F:uroporphyrin-III C-methyltransferase activity"/>
    <property type="evidence" value="ECO:0007669"/>
    <property type="project" value="UniProtKB-EC"/>
</dbReference>
<dbReference type="Gene3D" id="3.30.950.10">
    <property type="entry name" value="Methyltransferase, Cobalt-precorrin-4 Transmethylase, Domain 2"/>
    <property type="match status" value="1"/>
</dbReference>
<dbReference type="InterPro" id="IPR050161">
    <property type="entry name" value="Siro_Cobalamin_biosynth"/>
</dbReference>
<dbReference type="Proteomes" id="UP000036097">
    <property type="component" value="Unassembled WGS sequence"/>
</dbReference>
<dbReference type="InterPro" id="IPR014777">
    <property type="entry name" value="4pyrrole_Mease_sub1"/>
</dbReference>
<dbReference type="UniPathway" id="UPA00262">
    <property type="reaction ID" value="UER00211"/>
</dbReference>
<dbReference type="GO" id="GO:0009236">
    <property type="term" value="P:cobalamin biosynthetic process"/>
    <property type="evidence" value="ECO:0007669"/>
    <property type="project" value="UniProtKB-KW"/>
</dbReference>
<dbReference type="InterPro" id="IPR035996">
    <property type="entry name" value="4pyrrol_Methylase_sf"/>
</dbReference>
<sequence>MVAYEVSADVRTLAMKRGCVDLVGAGPGDPMLLTLKALQSIELAEVIVYDKLVSEAIRERFPAQAELVYVGKAKGQHSLSQDEINRLLVKLALQGKRVCRLKGGDAFIFGRGSEEILVLKKFGIPVSLVPGITAATGCGAYAGIPMTHRGVSQGCTFVTAHTEKDSPINWQALVQLSHTLVFYMGVSKADEIAQQLLAAGAKAEMPVAVIENGCCPEQRTFTGTLVNLASLVSGNQVEAPALIVIGEVVALSEQLQWVVSMAETQEYLPA</sequence>
<evidence type="ECO:0000256" key="11">
    <source>
        <dbReference type="ARBA" id="ARBA00025705"/>
    </source>
</evidence>
<dbReference type="NCBIfam" id="TIGR01469">
    <property type="entry name" value="cobA_cysG_Cterm"/>
    <property type="match status" value="1"/>
</dbReference>
<evidence type="ECO:0000256" key="3">
    <source>
        <dbReference type="ARBA" id="ARBA00022573"/>
    </source>
</evidence>
<keyword evidence="4 13" id="KW-0489">Methyltransferase</keyword>
<evidence type="ECO:0000256" key="9">
    <source>
        <dbReference type="ARBA" id="ARBA00023244"/>
    </source>
</evidence>
<evidence type="ECO:0000256" key="5">
    <source>
        <dbReference type="ARBA" id="ARBA00022679"/>
    </source>
</evidence>
<dbReference type="GO" id="GO:0016829">
    <property type="term" value="F:lyase activity"/>
    <property type="evidence" value="ECO:0007669"/>
    <property type="project" value="UniProtKB-KW"/>
</dbReference>
<dbReference type="GO" id="GO:0032259">
    <property type="term" value="P:methylation"/>
    <property type="evidence" value="ECO:0007669"/>
    <property type="project" value="UniProtKB-KW"/>
</dbReference>
<evidence type="ECO:0000256" key="1">
    <source>
        <dbReference type="ARBA" id="ARBA00005879"/>
    </source>
</evidence>
<dbReference type="EC" id="2.1.1.107" evidence="2"/>
<evidence type="ECO:0000313" key="15">
    <source>
        <dbReference type="EMBL" id="KLV04675.1"/>
    </source>
</evidence>
<evidence type="ECO:0000256" key="2">
    <source>
        <dbReference type="ARBA" id="ARBA00012162"/>
    </source>
</evidence>
<keyword evidence="9" id="KW-0627">Porphyrin biosynthesis</keyword>
<dbReference type="InterPro" id="IPR006366">
    <property type="entry name" value="CobA/CysG_C"/>
</dbReference>
<keyword evidence="3" id="KW-0169">Cobalamin biosynthesis</keyword>
<keyword evidence="10" id="KW-0511">Multifunctional enzyme</keyword>
<proteinExistence type="inferred from homology"/>
<feature type="domain" description="Tetrapyrrole methylase" evidence="14">
    <location>
        <begin position="22"/>
        <end position="228"/>
    </location>
</feature>
<evidence type="ECO:0000256" key="12">
    <source>
        <dbReference type="ARBA" id="ARBA00060548"/>
    </source>
</evidence>
<comment type="pathway">
    <text evidence="11">Porphyrin-containing compound metabolism; siroheme biosynthesis; precorrin-2 from uroporphyrinogen III: step 1/1.</text>
</comment>
<evidence type="ECO:0000259" key="14">
    <source>
        <dbReference type="Pfam" id="PF00590"/>
    </source>
</evidence>
<keyword evidence="8" id="KW-0456">Lyase</keyword>
<dbReference type="GO" id="GO:0019354">
    <property type="term" value="P:siroheme biosynthetic process"/>
    <property type="evidence" value="ECO:0007669"/>
    <property type="project" value="UniProtKB-UniPathway"/>
</dbReference>
<dbReference type="PANTHER" id="PTHR45790">
    <property type="entry name" value="SIROHEME SYNTHASE-RELATED"/>
    <property type="match status" value="1"/>
</dbReference>
<dbReference type="PROSITE" id="PS00840">
    <property type="entry name" value="SUMT_2"/>
    <property type="match status" value="1"/>
</dbReference>
<dbReference type="PANTHER" id="PTHR45790:SF3">
    <property type="entry name" value="S-ADENOSYL-L-METHIONINE-DEPENDENT UROPORPHYRINOGEN III METHYLTRANSFERASE, CHLOROPLASTIC"/>
    <property type="match status" value="1"/>
</dbReference>
<accession>A0A0J1GYH8</accession>
<dbReference type="PROSITE" id="PS00839">
    <property type="entry name" value="SUMT_1"/>
    <property type="match status" value="1"/>
</dbReference>
<name>A0A0J1GYH8_9GAMM</name>
<keyword evidence="5 13" id="KW-0808">Transferase</keyword>
<dbReference type="InterPro" id="IPR014776">
    <property type="entry name" value="4pyrrole_Mease_sub2"/>
</dbReference>
<keyword evidence="16" id="KW-1185">Reference proteome</keyword>
<reference evidence="15 16" key="1">
    <citation type="submission" date="2015-05" db="EMBL/GenBank/DDBJ databases">
        <title>Photobacterium galathea sp. nov.</title>
        <authorList>
            <person name="Machado H."/>
            <person name="Gram L."/>
        </authorList>
    </citation>
    <scope>NUCLEOTIDE SEQUENCE [LARGE SCALE GENOMIC DNA]</scope>
    <source>
        <strain evidence="15 16">CGMCC 1.12159</strain>
    </source>
</reference>
<dbReference type="SUPFAM" id="SSF53790">
    <property type="entry name" value="Tetrapyrrole methylase"/>
    <property type="match status" value="1"/>
</dbReference>
<dbReference type="EMBL" id="LDOT01000021">
    <property type="protein sequence ID" value="KLV04675.1"/>
    <property type="molecule type" value="Genomic_DNA"/>
</dbReference>